<comment type="caution">
    <text evidence="1">The sequence shown here is derived from an EMBL/GenBank/DDBJ whole genome shotgun (WGS) entry which is preliminary data.</text>
</comment>
<dbReference type="AlphaFoldDB" id="A0A8X6PE98"/>
<name>A0A8X6PE98_NEPPI</name>
<evidence type="ECO:0000313" key="2">
    <source>
        <dbReference type="Proteomes" id="UP000887013"/>
    </source>
</evidence>
<gene>
    <name evidence="1" type="ORF">NPIL_640911</name>
</gene>
<sequence>MLILDSGRLVDLGRQRRTLERCDWQGTKLFLLCGGEFQSYFFLYGEEIHFLVYLVFSSFEIEEQDCCDVFGYSCIRFEALVCSADGLDDGNDIWD</sequence>
<evidence type="ECO:0000313" key="1">
    <source>
        <dbReference type="EMBL" id="GFT65735.1"/>
    </source>
</evidence>
<organism evidence="1 2">
    <name type="scientific">Nephila pilipes</name>
    <name type="common">Giant wood spider</name>
    <name type="synonym">Nephila maculata</name>
    <dbReference type="NCBI Taxonomy" id="299642"/>
    <lineage>
        <taxon>Eukaryota</taxon>
        <taxon>Metazoa</taxon>
        <taxon>Ecdysozoa</taxon>
        <taxon>Arthropoda</taxon>
        <taxon>Chelicerata</taxon>
        <taxon>Arachnida</taxon>
        <taxon>Araneae</taxon>
        <taxon>Araneomorphae</taxon>
        <taxon>Entelegynae</taxon>
        <taxon>Araneoidea</taxon>
        <taxon>Nephilidae</taxon>
        <taxon>Nephila</taxon>
    </lineage>
</organism>
<dbReference type="Proteomes" id="UP000887013">
    <property type="component" value="Unassembled WGS sequence"/>
</dbReference>
<proteinExistence type="predicted"/>
<protein>
    <submittedName>
        <fullName evidence="1">Uncharacterized protein</fullName>
    </submittedName>
</protein>
<dbReference type="EMBL" id="BMAW01115337">
    <property type="protein sequence ID" value="GFT65735.1"/>
    <property type="molecule type" value="Genomic_DNA"/>
</dbReference>
<accession>A0A8X6PE98</accession>
<keyword evidence="2" id="KW-1185">Reference proteome</keyword>
<reference evidence="1" key="1">
    <citation type="submission" date="2020-08" db="EMBL/GenBank/DDBJ databases">
        <title>Multicomponent nature underlies the extraordinary mechanical properties of spider dragline silk.</title>
        <authorList>
            <person name="Kono N."/>
            <person name="Nakamura H."/>
            <person name="Mori M."/>
            <person name="Yoshida Y."/>
            <person name="Ohtoshi R."/>
            <person name="Malay A.D."/>
            <person name="Moran D.A.P."/>
            <person name="Tomita M."/>
            <person name="Numata K."/>
            <person name="Arakawa K."/>
        </authorList>
    </citation>
    <scope>NUCLEOTIDE SEQUENCE</scope>
</reference>